<comment type="caution">
    <text evidence="2">The sequence shown here is derived from an EMBL/GenBank/DDBJ whole genome shotgun (WGS) entry which is preliminary data.</text>
</comment>
<gene>
    <name evidence="2" type="ORF">EA473_16890</name>
</gene>
<feature type="region of interest" description="Disordered" evidence="1">
    <location>
        <begin position="1"/>
        <end position="37"/>
    </location>
</feature>
<protein>
    <submittedName>
        <fullName evidence="2">Uncharacterized protein</fullName>
    </submittedName>
</protein>
<evidence type="ECO:0000313" key="3">
    <source>
        <dbReference type="Proteomes" id="UP000282323"/>
    </source>
</evidence>
<organism evidence="2 3">
    <name type="scientific">Natrarchaeobius chitinivorans</name>
    <dbReference type="NCBI Taxonomy" id="1679083"/>
    <lineage>
        <taxon>Archaea</taxon>
        <taxon>Methanobacteriati</taxon>
        <taxon>Methanobacteriota</taxon>
        <taxon>Stenosarchaea group</taxon>
        <taxon>Halobacteria</taxon>
        <taxon>Halobacteriales</taxon>
        <taxon>Natrialbaceae</taxon>
        <taxon>Natrarchaeobius</taxon>
    </lineage>
</organism>
<dbReference type="AlphaFoldDB" id="A0A3N6LWU6"/>
<sequence>MPPGSRGRSRPVRSTESVNRQPDRRPASGVDTGGERVSALAANGYQRWRRTDIGDRESVLRLPDLFD</sequence>
<dbReference type="EMBL" id="REGA01000017">
    <property type="protein sequence ID" value="RQG92194.1"/>
    <property type="molecule type" value="Genomic_DNA"/>
</dbReference>
<evidence type="ECO:0000256" key="1">
    <source>
        <dbReference type="SAM" id="MobiDB-lite"/>
    </source>
</evidence>
<reference evidence="2 3" key="1">
    <citation type="submission" date="2018-10" db="EMBL/GenBank/DDBJ databases">
        <title>Natrarchaeobius chitinivorans gen. nov., sp. nov., and Natrarchaeobius haloalkaliphilus sp. nov., alkaliphilic, chitin-utilizing haloarchaea from hypersaline alkaline lakes.</title>
        <authorList>
            <person name="Sorokin D.Y."/>
            <person name="Elcheninov A.G."/>
            <person name="Kostrikina N.A."/>
            <person name="Bale N.J."/>
            <person name="Sinninghe Damste J.S."/>
            <person name="Khijniak T.V."/>
            <person name="Kublanov I.V."/>
            <person name="Toshchakov S.V."/>
        </authorList>
    </citation>
    <scope>NUCLEOTIDE SEQUENCE [LARGE SCALE GENOMIC DNA]</scope>
    <source>
        <strain evidence="2 3">AArcht4T</strain>
    </source>
</reference>
<name>A0A3N6LWU6_NATCH</name>
<evidence type="ECO:0000313" key="2">
    <source>
        <dbReference type="EMBL" id="RQG92194.1"/>
    </source>
</evidence>
<accession>A0A3N6LWU6</accession>
<keyword evidence="3" id="KW-1185">Reference proteome</keyword>
<proteinExistence type="predicted"/>
<dbReference type="Proteomes" id="UP000282323">
    <property type="component" value="Unassembled WGS sequence"/>
</dbReference>